<feature type="compositionally biased region" description="Polar residues" evidence="5">
    <location>
        <begin position="994"/>
        <end position="1004"/>
    </location>
</feature>
<evidence type="ECO:0000313" key="7">
    <source>
        <dbReference type="Proteomes" id="UP000294933"/>
    </source>
</evidence>
<feature type="compositionally biased region" description="Gly residues" evidence="5">
    <location>
        <begin position="955"/>
        <end position="979"/>
    </location>
</feature>
<proteinExistence type="inferred from homology"/>
<feature type="compositionally biased region" description="Low complexity" evidence="5">
    <location>
        <begin position="1301"/>
        <end position="1375"/>
    </location>
</feature>
<dbReference type="InterPro" id="IPR036322">
    <property type="entry name" value="WD40_repeat_dom_sf"/>
</dbReference>
<dbReference type="InterPro" id="IPR051246">
    <property type="entry name" value="WDR48"/>
</dbReference>
<feature type="compositionally biased region" description="Polar residues" evidence="5">
    <location>
        <begin position="1429"/>
        <end position="1444"/>
    </location>
</feature>
<feature type="compositionally biased region" description="Basic and acidic residues" evidence="5">
    <location>
        <begin position="148"/>
        <end position="165"/>
    </location>
</feature>
<reference evidence="6 7" key="1">
    <citation type="submission" date="2018-06" db="EMBL/GenBank/DDBJ databases">
        <title>A transcriptomic atlas of mushroom development highlights an independent origin of complex multicellularity.</title>
        <authorList>
            <consortium name="DOE Joint Genome Institute"/>
            <person name="Krizsan K."/>
            <person name="Almasi E."/>
            <person name="Merenyi Z."/>
            <person name="Sahu N."/>
            <person name="Viragh M."/>
            <person name="Koszo T."/>
            <person name="Mondo S."/>
            <person name="Kiss B."/>
            <person name="Balint B."/>
            <person name="Kues U."/>
            <person name="Barry K."/>
            <person name="Hegedus J.C."/>
            <person name="Henrissat B."/>
            <person name="Johnson J."/>
            <person name="Lipzen A."/>
            <person name="Ohm R."/>
            <person name="Nagy I."/>
            <person name="Pangilinan J."/>
            <person name="Yan J."/>
            <person name="Xiong Y."/>
            <person name="Grigoriev I.V."/>
            <person name="Hibbett D.S."/>
            <person name="Nagy L.G."/>
        </authorList>
    </citation>
    <scope>NUCLEOTIDE SEQUENCE [LARGE SCALE GENOMIC DNA]</scope>
    <source>
        <strain evidence="6 7">SZMC22713</strain>
    </source>
</reference>
<organism evidence="6 7">
    <name type="scientific">Rickenella mellea</name>
    <dbReference type="NCBI Taxonomy" id="50990"/>
    <lineage>
        <taxon>Eukaryota</taxon>
        <taxon>Fungi</taxon>
        <taxon>Dikarya</taxon>
        <taxon>Basidiomycota</taxon>
        <taxon>Agaricomycotina</taxon>
        <taxon>Agaricomycetes</taxon>
        <taxon>Hymenochaetales</taxon>
        <taxon>Rickenellaceae</taxon>
        <taxon>Rickenella</taxon>
    </lineage>
</organism>
<dbReference type="InterPro" id="IPR019775">
    <property type="entry name" value="WD40_repeat_CS"/>
</dbReference>
<dbReference type="Proteomes" id="UP000294933">
    <property type="component" value="Unassembled WGS sequence"/>
</dbReference>
<dbReference type="PROSITE" id="PS00678">
    <property type="entry name" value="WD_REPEATS_1"/>
    <property type="match status" value="1"/>
</dbReference>
<feature type="compositionally biased region" description="Low complexity" evidence="5">
    <location>
        <begin position="1005"/>
        <end position="1017"/>
    </location>
</feature>
<dbReference type="Pfam" id="PF00400">
    <property type="entry name" value="WD40"/>
    <property type="match status" value="4"/>
</dbReference>
<feature type="compositionally biased region" description="Low complexity" evidence="5">
    <location>
        <begin position="1035"/>
        <end position="1060"/>
    </location>
</feature>
<dbReference type="PANTHER" id="PTHR19862:SF14">
    <property type="entry name" value="WD REPEAT-CONTAINING PROTEIN 48"/>
    <property type="match status" value="1"/>
</dbReference>
<feature type="compositionally biased region" description="Pro residues" evidence="5">
    <location>
        <begin position="13"/>
        <end position="24"/>
    </location>
</feature>
<dbReference type="PANTHER" id="PTHR19862">
    <property type="entry name" value="WD REPEAT-CONTAINING PROTEIN 48"/>
    <property type="match status" value="1"/>
</dbReference>
<feature type="region of interest" description="Disordered" evidence="5">
    <location>
        <begin position="466"/>
        <end position="513"/>
    </location>
</feature>
<feature type="repeat" description="WD" evidence="4">
    <location>
        <begin position="295"/>
        <end position="336"/>
    </location>
</feature>
<dbReference type="GO" id="GO:0000724">
    <property type="term" value="P:double-strand break repair via homologous recombination"/>
    <property type="evidence" value="ECO:0007669"/>
    <property type="project" value="TreeGrafter"/>
</dbReference>
<feature type="repeat" description="WD" evidence="4">
    <location>
        <begin position="337"/>
        <end position="372"/>
    </location>
</feature>
<dbReference type="PROSITE" id="PS50294">
    <property type="entry name" value="WD_REPEATS_REGION"/>
    <property type="match status" value="3"/>
</dbReference>
<protein>
    <submittedName>
        <fullName evidence="6">Uncharacterized protein</fullName>
    </submittedName>
</protein>
<dbReference type="PROSITE" id="PS50082">
    <property type="entry name" value="WD_REPEATS_2"/>
    <property type="match status" value="4"/>
</dbReference>
<feature type="region of interest" description="Disordered" evidence="5">
    <location>
        <begin position="1420"/>
        <end position="1444"/>
    </location>
</feature>
<keyword evidence="3" id="KW-0677">Repeat</keyword>
<evidence type="ECO:0000256" key="3">
    <source>
        <dbReference type="ARBA" id="ARBA00022737"/>
    </source>
</evidence>
<feature type="region of interest" description="Disordered" evidence="5">
    <location>
        <begin position="145"/>
        <end position="178"/>
    </location>
</feature>
<dbReference type="Pfam" id="PF11816">
    <property type="entry name" value="DUF3337"/>
    <property type="match status" value="2"/>
</dbReference>
<dbReference type="InterPro" id="IPR021772">
    <property type="entry name" value="WDR48/Bun107"/>
</dbReference>
<feature type="compositionally biased region" description="Polar residues" evidence="5">
    <location>
        <begin position="1284"/>
        <end position="1300"/>
    </location>
</feature>
<evidence type="ECO:0000256" key="4">
    <source>
        <dbReference type="PROSITE-ProRule" id="PRU00221"/>
    </source>
</evidence>
<dbReference type="OrthoDB" id="2421129at2759"/>
<dbReference type="PRINTS" id="PR00320">
    <property type="entry name" value="GPROTEINBRPT"/>
</dbReference>
<dbReference type="InterPro" id="IPR020472">
    <property type="entry name" value="WD40_PAC1"/>
</dbReference>
<evidence type="ECO:0000256" key="5">
    <source>
        <dbReference type="SAM" id="MobiDB-lite"/>
    </source>
</evidence>
<dbReference type="SMART" id="SM00320">
    <property type="entry name" value="WD40"/>
    <property type="match status" value="8"/>
</dbReference>
<feature type="region of interest" description="Disordered" evidence="5">
    <location>
        <begin position="1"/>
        <end position="30"/>
    </location>
</feature>
<dbReference type="VEuPathDB" id="FungiDB:BD410DRAFT_897541"/>
<dbReference type="GO" id="GO:0043130">
    <property type="term" value="F:ubiquitin binding"/>
    <property type="evidence" value="ECO:0007669"/>
    <property type="project" value="TreeGrafter"/>
</dbReference>
<evidence type="ECO:0000256" key="1">
    <source>
        <dbReference type="ARBA" id="ARBA00006917"/>
    </source>
</evidence>
<dbReference type="CDD" id="cd00200">
    <property type="entry name" value="WD40"/>
    <property type="match status" value="1"/>
</dbReference>
<feature type="region of interest" description="Disordered" evidence="5">
    <location>
        <begin position="823"/>
        <end position="895"/>
    </location>
</feature>
<dbReference type="STRING" id="50990.A0A4Y7Q8P9"/>
<dbReference type="InterPro" id="IPR015943">
    <property type="entry name" value="WD40/YVTN_repeat-like_dom_sf"/>
</dbReference>
<feature type="repeat" description="WD" evidence="4">
    <location>
        <begin position="202"/>
        <end position="234"/>
    </location>
</feature>
<feature type="region of interest" description="Disordered" evidence="5">
    <location>
        <begin position="1282"/>
        <end position="1375"/>
    </location>
</feature>
<comment type="similarity">
    <text evidence="1">Belongs to the WD repeat WDR48 family.</text>
</comment>
<keyword evidence="7" id="KW-1185">Reference proteome</keyword>
<evidence type="ECO:0000313" key="6">
    <source>
        <dbReference type="EMBL" id="TDL23482.1"/>
    </source>
</evidence>
<feature type="region of interest" description="Disordered" evidence="5">
    <location>
        <begin position="712"/>
        <end position="735"/>
    </location>
</feature>
<accession>A0A4Y7Q8P9</accession>
<keyword evidence="2 4" id="KW-0853">WD repeat</keyword>
<evidence type="ECO:0000256" key="2">
    <source>
        <dbReference type="ARBA" id="ARBA00022574"/>
    </source>
</evidence>
<sequence length="1444" mass="152490">MAPASSRRVSYVIPPPSNPPPTLKLPPLDAPRNGRIGPILLYNTSRDGHPMIIEERVKRPPHPRHRLGVAALALDTATQLADRPTPEGILYTGGRDGMIISWELGIAQKKRTHKYGVPPDSDMKARFGRWEMLTGWADDVIDEESDDEGMRSDGDIIGDVKESGGRRGSRVGGPHDIPYEHRWETDLESFVPGKPSQFRQSSQAHTDWVNDILLCNVNQTVVSGSSDGTIKTWNPHSTTQTFPTTIGSHSDYVRCLSYGRERNWIASGSFDRTIKLWDIAQPRPEPIITLNPPESSGPKSSVYALATDALGHVIASGSPERVVRTWDPRTAKRTGKLVGHTDNIRAILMSEDARYLLTGSADASIKLWSLASPQRCLHTFTHHTDSVWSLFSSHPTLEIFYSGDRSGLVCKVDVEGCSDIADGECVVICKEDGDQSSIGCEGINKIVVMDDNLVWTASGSSSVKRWRAPGRRAAREATGMDVDSPSLYAPSSHKRNSYGMDVTKTPPRSQTTLDSSWIVPSSSVAASFTSKASLHPRDADPDKTHFGVPYESLVRLASPNDPFPSFIGVPRTRDPEVATLYSAASVMSVPRHISSRSPAQPSFPPAPSSPLHGGTIISTGGVSTSPGALAPNQSTARADFEERDVAADATPLCSAPDDTIEGSCGLVRALVMNDRMHALTVDTASEVAVWDVVRAQCLGVFAKEEVANASHAGSVSGESGAGAGRNGDAVERSPRQALETVRERIEGEAVVLPWIMVDTRIGELTVHLMDRCFDAEIFADEAGYGPERVFGDEYRLSLGKWLLRNLFLGFIKEETRASFRTSLEASGAPPLPTIPPHIKSASELSHLPPSSSSPSALSSSPPRVRGPGPGNLNLNNANTMNMTMNTGGNTLTSALPRTPAIIPDIAVLTTPRPTSRHAGPGSGPPRSRPQSVVGLDVALTSLSPIPQSPNPLPVTGGGAASGARMGSGGGGGGGGGVGSVLGSADATPMPAHTSAHTRAQTTVESSTTANNHTASSTVGDYFTIRRRTSVSGSGANANTAHTTTNSTSNTNANANANAAAPPTPDDFSGWAGPGSKHASLGADGRPQTPSTPGGFMGRLKNFGKSARKNASEVETPSASGPAHAGDAAEGDATTPSPPKTLLQKLKSQALTPPLTAEAPPLSIPPSVSIIISSDESAQEKSSSSAGSWTTLYRGSVGSTGADMETLERVMPEWLLEFLLSGKAVSAPVVKIGFVLLPLPGGGGEGEALPELLNSSQSKLSASRFLRVRKLVHHVQEKLDKLTLPATTPRSSSDITSNLPRTSASSATTPPLPTTAAGTATATSSNNTTPTASSTTAPSSTTTTRLSTDTTKSTTAAAETPTTTPTQVPTTTTTTTRPRAEDVYEIVCNDCVLPLDMTLAAVRQFVWRQAAELVMYYRRKQPSPAPVPTPAQSTAMGTATRMNRT</sequence>
<feature type="region of interest" description="Disordered" evidence="5">
    <location>
        <begin position="910"/>
        <end position="1139"/>
    </location>
</feature>
<dbReference type="Gene3D" id="2.130.10.10">
    <property type="entry name" value="YVTN repeat-like/Quinoprotein amine dehydrogenase"/>
    <property type="match status" value="2"/>
</dbReference>
<name>A0A4Y7Q8P9_9AGAM</name>
<feature type="compositionally biased region" description="Low complexity" evidence="5">
    <location>
        <begin position="841"/>
        <end position="892"/>
    </location>
</feature>
<feature type="repeat" description="WD" evidence="4">
    <location>
        <begin position="246"/>
        <end position="279"/>
    </location>
</feature>
<dbReference type="SUPFAM" id="SSF50978">
    <property type="entry name" value="WD40 repeat-like"/>
    <property type="match status" value="1"/>
</dbReference>
<gene>
    <name evidence="6" type="ORF">BD410DRAFT_897541</name>
</gene>
<dbReference type="EMBL" id="ML170170">
    <property type="protein sequence ID" value="TDL23482.1"/>
    <property type="molecule type" value="Genomic_DNA"/>
</dbReference>
<dbReference type="InterPro" id="IPR001680">
    <property type="entry name" value="WD40_rpt"/>
</dbReference>